<feature type="non-terminal residue" evidence="2">
    <location>
        <position position="1"/>
    </location>
</feature>
<feature type="compositionally biased region" description="Basic residues" evidence="1">
    <location>
        <begin position="154"/>
        <end position="166"/>
    </location>
</feature>
<proteinExistence type="predicted"/>
<dbReference type="Proteomes" id="UP000311382">
    <property type="component" value="Unassembled WGS sequence"/>
</dbReference>
<keyword evidence="3" id="KW-1185">Reference proteome</keyword>
<dbReference type="AlphaFoldDB" id="A0A5C5G6T1"/>
<reference evidence="2 3" key="1">
    <citation type="submission" date="2019-03" db="EMBL/GenBank/DDBJ databases">
        <title>Rhodosporidium diobovatum UCD-FST 08-225 genome sequencing, assembly, and annotation.</title>
        <authorList>
            <person name="Fakankun I.U."/>
            <person name="Fristensky B."/>
            <person name="Levin D.B."/>
        </authorList>
    </citation>
    <scope>NUCLEOTIDE SEQUENCE [LARGE SCALE GENOMIC DNA]</scope>
    <source>
        <strain evidence="2 3">UCD-FST 08-225</strain>
    </source>
</reference>
<dbReference type="EMBL" id="SOZI01000004">
    <property type="protein sequence ID" value="TNY24279.1"/>
    <property type="molecule type" value="Genomic_DNA"/>
</dbReference>
<name>A0A5C5G6T1_9BASI</name>
<feature type="compositionally biased region" description="Basic residues" evidence="1">
    <location>
        <begin position="112"/>
        <end position="126"/>
    </location>
</feature>
<organism evidence="2 3">
    <name type="scientific">Rhodotorula diobovata</name>
    <dbReference type="NCBI Taxonomy" id="5288"/>
    <lineage>
        <taxon>Eukaryota</taxon>
        <taxon>Fungi</taxon>
        <taxon>Dikarya</taxon>
        <taxon>Basidiomycota</taxon>
        <taxon>Pucciniomycotina</taxon>
        <taxon>Microbotryomycetes</taxon>
        <taxon>Sporidiobolales</taxon>
        <taxon>Sporidiobolaceae</taxon>
        <taxon>Rhodotorula</taxon>
    </lineage>
</organism>
<feature type="compositionally biased region" description="Low complexity" evidence="1">
    <location>
        <begin position="184"/>
        <end position="213"/>
    </location>
</feature>
<evidence type="ECO:0000313" key="3">
    <source>
        <dbReference type="Proteomes" id="UP000311382"/>
    </source>
</evidence>
<sequence length="256" mass="27769">LFSPPVVGAPVDVPRVPRRTLRRSLRGAFVGCGSPSAPLVLRPFSSTALCASAVLHARGQPSLSSPTYDCLNRSQPWSHRPLTCIAGPLATRRATPTRSGPRRNTGKDPRQRSRRRRRRGRGKRPASRPNVTRTSRNAAVSSKESTGSSSPRTTSRRAASRPRRARDARNAAARARARRRSAAVRELAASARRRTAGPTRAPWPTLARTTAGTTARASRARAWHPRATGPRAAKAARTRCRACVEVFDGGTRPTET</sequence>
<protein>
    <submittedName>
        <fullName evidence="2">Uncharacterized protein</fullName>
    </submittedName>
</protein>
<feature type="compositionally biased region" description="Polar residues" evidence="1">
    <location>
        <begin position="129"/>
        <end position="147"/>
    </location>
</feature>
<evidence type="ECO:0000256" key="1">
    <source>
        <dbReference type="SAM" id="MobiDB-lite"/>
    </source>
</evidence>
<gene>
    <name evidence="2" type="ORF">DMC30DRAFT_443735</name>
</gene>
<feature type="region of interest" description="Disordered" evidence="1">
    <location>
        <begin position="81"/>
        <end position="213"/>
    </location>
</feature>
<comment type="caution">
    <text evidence="2">The sequence shown here is derived from an EMBL/GenBank/DDBJ whole genome shotgun (WGS) entry which is preliminary data.</text>
</comment>
<evidence type="ECO:0000313" key="2">
    <source>
        <dbReference type="EMBL" id="TNY24279.1"/>
    </source>
</evidence>
<accession>A0A5C5G6T1</accession>